<dbReference type="Gene3D" id="2.30.30.100">
    <property type="match status" value="3"/>
</dbReference>
<dbReference type="InterPro" id="IPR028994">
    <property type="entry name" value="Integrin_alpha_N"/>
</dbReference>
<keyword evidence="1" id="KW-0732">Signal</keyword>
<name>A0A814E5W1_9BILA</name>
<comment type="caution">
    <text evidence="3">The sequence shown here is derived from an EMBL/GenBank/DDBJ whole genome shotgun (WGS) entry which is preliminary data.</text>
</comment>
<evidence type="ECO:0000256" key="1">
    <source>
        <dbReference type="ARBA" id="ARBA00022729"/>
    </source>
</evidence>
<keyword evidence="2" id="KW-0812">Transmembrane</keyword>
<keyword evidence="2" id="KW-0472">Membrane</keyword>
<evidence type="ECO:0000313" key="3">
    <source>
        <dbReference type="EMBL" id="CAF0964719.1"/>
    </source>
</evidence>
<feature type="transmembrane region" description="Helical" evidence="2">
    <location>
        <begin position="573"/>
        <end position="600"/>
    </location>
</feature>
<protein>
    <submittedName>
        <fullName evidence="3">Uncharacterized protein</fullName>
    </submittedName>
</protein>
<sequence length="713" mass="76787">MVAVNDFSGDGILDLVDIDNDGNTVSILLGIGNGGFRSYTSFSVGNNPSSIAVGDFNSDGPLDLAVTNSADNTMSILLGTGSGSFGPQIIYSTGLNPQWIVAKDVNGDGRLDLVIVNGYSSNVGVMLGIGNGDFTSQITYPTFANPTCVAVDDFDGDGHLDLVVISDTWPLMSVLLGIGNGDFRSQTIFSTDLTWFSIATGDFNGDGRLDVVVTCNVSSTPSVGILPGTGNGSFGLQTKFLTGVTDAPYMVAVGNFNGDAQLDLVVTFYDLASVGVFLGTGNGSFGLPIMFSTDSGSGSTPYGVTVECDFHPVCTSHFISDSYLQELFELYNDLDTAYASSNAYTLQGTIFTHFQTLLALCNLAKDFVADVQQQYLVSYVVSTYISDFDLFQTETNASLANFRTTLPNSFVNSLQLIRGLMQGNGLVSAYSTNWYPFTYAIHSTGTIYFKPQYYGGNGCNCATSATCTQPSTPFIQGYLVGCTPLESLLQSTIECLYEQSCVDLLGIYLNMSLPNSSISLNKNETRFSSNDTIDSIVQQMFVETCSSNVSYNQYFEQCKPDSCSVTLFEQGSLIIVITTILGLYGGLTTFFKLVVPFLVFSTYKLIRKYKQRSQVGAQQIPAASLNNNTTSIDNTGHQEHLFSSTVALGSVYAAPAPLTRFFASIPRYIKVLFGLTLFILVVIIIVIPSIYLTRHGQNQTAITGEIFFIAIFT</sequence>
<proteinExistence type="predicted"/>
<dbReference type="Proteomes" id="UP000663860">
    <property type="component" value="Unassembled WGS sequence"/>
</dbReference>
<dbReference type="EMBL" id="CAJNOE010000137">
    <property type="protein sequence ID" value="CAF0964719.1"/>
    <property type="molecule type" value="Genomic_DNA"/>
</dbReference>
<keyword evidence="2" id="KW-1133">Transmembrane helix</keyword>
<organism evidence="3 4">
    <name type="scientific">Adineta steineri</name>
    <dbReference type="NCBI Taxonomy" id="433720"/>
    <lineage>
        <taxon>Eukaryota</taxon>
        <taxon>Metazoa</taxon>
        <taxon>Spiralia</taxon>
        <taxon>Gnathifera</taxon>
        <taxon>Rotifera</taxon>
        <taxon>Eurotatoria</taxon>
        <taxon>Bdelloidea</taxon>
        <taxon>Adinetida</taxon>
        <taxon>Adinetidae</taxon>
        <taxon>Adineta</taxon>
    </lineage>
</organism>
<dbReference type="AlphaFoldDB" id="A0A814E5W1"/>
<gene>
    <name evidence="3" type="ORF">IZO911_LOCUS15705</name>
</gene>
<evidence type="ECO:0000256" key="2">
    <source>
        <dbReference type="SAM" id="Phobius"/>
    </source>
</evidence>
<dbReference type="PANTHER" id="PTHR46580">
    <property type="entry name" value="SENSOR KINASE-RELATED"/>
    <property type="match status" value="1"/>
</dbReference>
<feature type="transmembrane region" description="Helical" evidence="2">
    <location>
        <begin position="668"/>
        <end position="691"/>
    </location>
</feature>
<reference evidence="3" key="1">
    <citation type="submission" date="2021-02" db="EMBL/GenBank/DDBJ databases">
        <authorList>
            <person name="Nowell W R."/>
        </authorList>
    </citation>
    <scope>NUCLEOTIDE SEQUENCE</scope>
</reference>
<dbReference type="Gene3D" id="2.130.10.130">
    <property type="entry name" value="Integrin alpha, N-terminal"/>
    <property type="match status" value="1"/>
</dbReference>
<dbReference type="InterPro" id="IPR013517">
    <property type="entry name" value="FG-GAP"/>
</dbReference>
<dbReference type="Pfam" id="PF13517">
    <property type="entry name" value="FG-GAP_3"/>
    <property type="match status" value="2"/>
</dbReference>
<accession>A0A814E5W1</accession>
<evidence type="ECO:0000313" key="4">
    <source>
        <dbReference type="Proteomes" id="UP000663860"/>
    </source>
</evidence>
<dbReference type="SUPFAM" id="SSF69318">
    <property type="entry name" value="Integrin alpha N-terminal domain"/>
    <property type="match status" value="1"/>
</dbReference>